<comment type="caution">
    <text evidence="1">The sequence shown here is derived from an EMBL/GenBank/DDBJ whole genome shotgun (WGS) entry which is preliminary data.</text>
</comment>
<protein>
    <submittedName>
        <fullName evidence="1">Ribonuclease H</fullName>
    </submittedName>
</protein>
<dbReference type="EMBL" id="LXQA010064099">
    <property type="protein sequence ID" value="MCI07072.1"/>
    <property type="molecule type" value="Genomic_DNA"/>
</dbReference>
<name>A0A392P5M4_9FABA</name>
<feature type="non-terminal residue" evidence="1">
    <location>
        <position position="124"/>
    </location>
</feature>
<organism evidence="1 2">
    <name type="scientific">Trifolium medium</name>
    <dbReference type="NCBI Taxonomy" id="97028"/>
    <lineage>
        <taxon>Eukaryota</taxon>
        <taxon>Viridiplantae</taxon>
        <taxon>Streptophyta</taxon>
        <taxon>Embryophyta</taxon>
        <taxon>Tracheophyta</taxon>
        <taxon>Spermatophyta</taxon>
        <taxon>Magnoliopsida</taxon>
        <taxon>eudicotyledons</taxon>
        <taxon>Gunneridae</taxon>
        <taxon>Pentapetalae</taxon>
        <taxon>rosids</taxon>
        <taxon>fabids</taxon>
        <taxon>Fabales</taxon>
        <taxon>Fabaceae</taxon>
        <taxon>Papilionoideae</taxon>
        <taxon>50 kb inversion clade</taxon>
        <taxon>NPAAA clade</taxon>
        <taxon>Hologalegina</taxon>
        <taxon>IRL clade</taxon>
        <taxon>Trifolieae</taxon>
        <taxon>Trifolium</taxon>
    </lineage>
</organism>
<sequence>MLTKPKTSGGLGLRRLDVVNKACILKWGRKLQTGSQDLWCEVLRSKYRTTEHGEVIDRSNDSHLWKAIVKLWPKLEEHSFWATGNGMNANICSDVWIDKGKIVIADMYKSSCSFDDVDTTRKSG</sequence>
<proteinExistence type="predicted"/>
<dbReference type="AlphaFoldDB" id="A0A392P5M4"/>
<dbReference type="Proteomes" id="UP000265520">
    <property type="component" value="Unassembled WGS sequence"/>
</dbReference>
<reference evidence="1 2" key="1">
    <citation type="journal article" date="2018" name="Front. Plant Sci.">
        <title>Red Clover (Trifolium pratense) and Zigzag Clover (T. medium) - A Picture of Genomic Similarities and Differences.</title>
        <authorList>
            <person name="Dluhosova J."/>
            <person name="Istvanek J."/>
            <person name="Nedelnik J."/>
            <person name="Repkova J."/>
        </authorList>
    </citation>
    <scope>NUCLEOTIDE SEQUENCE [LARGE SCALE GENOMIC DNA]</scope>
    <source>
        <strain evidence="2">cv. 10/8</strain>
        <tissue evidence="1">Leaf</tissue>
    </source>
</reference>
<evidence type="ECO:0000313" key="1">
    <source>
        <dbReference type="EMBL" id="MCI07072.1"/>
    </source>
</evidence>
<accession>A0A392P5M4</accession>
<keyword evidence="2" id="KW-1185">Reference proteome</keyword>
<evidence type="ECO:0000313" key="2">
    <source>
        <dbReference type="Proteomes" id="UP000265520"/>
    </source>
</evidence>